<evidence type="ECO:0000313" key="2">
    <source>
        <dbReference type="Proteomes" id="UP001143856"/>
    </source>
</evidence>
<reference evidence="1" key="1">
    <citation type="submission" date="2022-10" db="EMBL/GenBank/DDBJ databases">
        <title>Genome Sequence of Xylaria curta.</title>
        <authorList>
            <person name="Buettner E."/>
        </authorList>
    </citation>
    <scope>NUCLEOTIDE SEQUENCE</scope>
    <source>
        <strain evidence="1">Babe10</strain>
    </source>
</reference>
<comment type="caution">
    <text evidence="1">The sequence shown here is derived from an EMBL/GenBank/DDBJ whole genome shotgun (WGS) entry which is preliminary data.</text>
</comment>
<sequence length="250" mass="28358">MSLNSLPIIYVTGATACGKGTLAKLLCERFGFYHVSMGDVRRAHANTLKYGLIIDADVRQCVENDEVIPREILARYNPVPAVFYYHNYRVHGGKGWRTHLAAIMLNEEIDNAKAPGDREYKGILLDGHPLTGGQVSKELVEMYKEQFAGLTIVIESPRGVANQRYIERARLEVETQDRFDARMELTERSLPEFIELMRGQGDVVRSMNDASMSIEDAYDALLLELNKSSRWLALTQGDSDSAWRKRVRYV</sequence>
<dbReference type="Proteomes" id="UP001143856">
    <property type="component" value="Unassembled WGS sequence"/>
</dbReference>
<proteinExistence type="predicted"/>
<keyword evidence="2" id="KW-1185">Reference proteome</keyword>
<name>A0ACC1P787_9PEZI</name>
<evidence type="ECO:0000313" key="1">
    <source>
        <dbReference type="EMBL" id="KAJ2987386.1"/>
    </source>
</evidence>
<organism evidence="1 2">
    <name type="scientific">Xylaria curta</name>
    <dbReference type="NCBI Taxonomy" id="42375"/>
    <lineage>
        <taxon>Eukaryota</taxon>
        <taxon>Fungi</taxon>
        <taxon>Dikarya</taxon>
        <taxon>Ascomycota</taxon>
        <taxon>Pezizomycotina</taxon>
        <taxon>Sordariomycetes</taxon>
        <taxon>Xylariomycetidae</taxon>
        <taxon>Xylariales</taxon>
        <taxon>Xylariaceae</taxon>
        <taxon>Xylaria</taxon>
    </lineage>
</organism>
<dbReference type="EMBL" id="JAPDGR010000799">
    <property type="protein sequence ID" value="KAJ2987386.1"/>
    <property type="molecule type" value="Genomic_DNA"/>
</dbReference>
<accession>A0ACC1P787</accession>
<gene>
    <name evidence="1" type="ORF">NUW58_g4537</name>
</gene>
<protein>
    <submittedName>
        <fullName evidence="1">Uncharacterized protein</fullName>
    </submittedName>
</protein>